<dbReference type="GO" id="GO:0005634">
    <property type="term" value="C:nucleus"/>
    <property type="evidence" value="ECO:0007669"/>
    <property type="project" value="InterPro"/>
</dbReference>
<evidence type="ECO:0000313" key="3">
    <source>
        <dbReference type="EMBL" id="ELP84539.1"/>
    </source>
</evidence>
<dbReference type="GeneID" id="14883688"/>
<gene>
    <name evidence="3" type="ORF">EIN_170640</name>
</gene>
<organism evidence="3 4">
    <name type="scientific">Entamoeba invadens IP1</name>
    <dbReference type="NCBI Taxonomy" id="370355"/>
    <lineage>
        <taxon>Eukaryota</taxon>
        <taxon>Amoebozoa</taxon>
        <taxon>Evosea</taxon>
        <taxon>Archamoebae</taxon>
        <taxon>Mastigamoebida</taxon>
        <taxon>Entamoebidae</taxon>
        <taxon>Entamoeba</taxon>
    </lineage>
</organism>
<dbReference type="SUPFAM" id="SSF143113">
    <property type="entry name" value="NAP-like"/>
    <property type="match status" value="1"/>
</dbReference>
<dbReference type="PANTHER" id="PTHR11875">
    <property type="entry name" value="TESTIS-SPECIFIC Y-ENCODED PROTEIN"/>
    <property type="match status" value="1"/>
</dbReference>
<dbReference type="RefSeq" id="XP_004183885.1">
    <property type="nucleotide sequence ID" value="XM_004183837.1"/>
</dbReference>
<dbReference type="VEuPathDB" id="AmoebaDB:EIN_170640"/>
<proteinExistence type="inferred from homology"/>
<dbReference type="InterPro" id="IPR002164">
    <property type="entry name" value="NAP_family"/>
</dbReference>
<dbReference type="OMA" id="ITITHVK"/>
<evidence type="ECO:0000256" key="1">
    <source>
        <dbReference type="ARBA" id="ARBA00009947"/>
    </source>
</evidence>
<dbReference type="Proteomes" id="UP000014680">
    <property type="component" value="Unassembled WGS sequence"/>
</dbReference>
<protein>
    <recommendedName>
        <fullName evidence="5">Nucleosome assembly protein</fullName>
    </recommendedName>
</protein>
<evidence type="ECO:0000256" key="2">
    <source>
        <dbReference type="RuleBase" id="RU003876"/>
    </source>
</evidence>
<dbReference type="Gene3D" id="3.30.1120.90">
    <property type="entry name" value="Nucleosome assembly protein"/>
    <property type="match status" value="1"/>
</dbReference>
<accession>A0A0A1TVN2</accession>
<name>A0A0A1TVN2_ENTIV</name>
<dbReference type="OrthoDB" id="19419at2759"/>
<dbReference type="GO" id="GO:0006334">
    <property type="term" value="P:nucleosome assembly"/>
    <property type="evidence" value="ECO:0007669"/>
    <property type="project" value="InterPro"/>
</dbReference>
<dbReference type="AlphaFoldDB" id="A0A0A1TVN2"/>
<dbReference type="KEGG" id="eiv:EIN_170640"/>
<keyword evidence="4" id="KW-1185">Reference proteome</keyword>
<sequence>MSNFNTFRDTMARLNELKEVQNEQIKKLPYFWYYVVVNSSWAERLLSNNTDREVLQYLRDITITHVKSEKVKHTILEHEDTLLVGFVVTFQFNPNPYMNKTTLTKEVKYNLNPTNNPITCVANSGIEMTDLYYERLGKNDSFFDFFDIFDDEAMEEIEKIDIDICKKIAKESLPFALEYFLAIESSQYEKEEEEQYDDYEEYYD</sequence>
<comment type="similarity">
    <text evidence="1 2">Belongs to the nucleosome assembly protein (NAP) family.</text>
</comment>
<dbReference type="InterPro" id="IPR037231">
    <property type="entry name" value="NAP-like_sf"/>
</dbReference>
<evidence type="ECO:0008006" key="5">
    <source>
        <dbReference type="Google" id="ProtNLM"/>
    </source>
</evidence>
<dbReference type="EMBL" id="KB207112">
    <property type="protein sequence ID" value="ELP84539.1"/>
    <property type="molecule type" value="Genomic_DNA"/>
</dbReference>
<reference evidence="3 4" key="1">
    <citation type="submission" date="2012-10" db="EMBL/GenBank/DDBJ databases">
        <authorList>
            <person name="Zafar N."/>
            <person name="Inman J."/>
            <person name="Hall N."/>
            <person name="Lorenzi H."/>
            <person name="Caler E."/>
        </authorList>
    </citation>
    <scope>NUCLEOTIDE SEQUENCE [LARGE SCALE GENOMIC DNA]</scope>
    <source>
        <strain evidence="3 4">IP1</strain>
    </source>
</reference>
<evidence type="ECO:0000313" key="4">
    <source>
        <dbReference type="Proteomes" id="UP000014680"/>
    </source>
</evidence>
<dbReference type="Pfam" id="PF00956">
    <property type="entry name" value="NAP"/>
    <property type="match status" value="1"/>
</dbReference>